<dbReference type="EMBL" id="LWLT01000008">
    <property type="status" value="NOT_ANNOTATED_CDS"/>
    <property type="molecule type" value="Genomic_DNA"/>
</dbReference>
<dbReference type="AlphaFoldDB" id="A0A452E314"/>
<protein>
    <recommendedName>
        <fullName evidence="1">Poly(A) polymerase nucleotidyltransferase domain-containing protein</fullName>
    </recommendedName>
</protein>
<reference evidence="2" key="2">
    <citation type="submission" date="2025-08" db="UniProtKB">
        <authorList>
            <consortium name="Ensembl"/>
        </authorList>
    </citation>
    <scope>IDENTIFICATION</scope>
</reference>
<evidence type="ECO:0000313" key="3">
    <source>
        <dbReference type="Proteomes" id="UP000291000"/>
    </source>
</evidence>
<accession>A0A452E314</accession>
<dbReference type="InterPro" id="IPR048840">
    <property type="entry name" value="PolA_pol_NTPase"/>
</dbReference>
<dbReference type="OMA" id="QPRIFHN"/>
<dbReference type="Gene3D" id="1.10.1410.10">
    <property type="match status" value="1"/>
</dbReference>
<proteinExistence type="predicted"/>
<dbReference type="Pfam" id="PF20750">
    <property type="entry name" value="PAP_NTPase"/>
    <property type="match status" value="1"/>
</dbReference>
<name>A0A452E314_CAPHI</name>
<dbReference type="Gene3D" id="3.30.460.10">
    <property type="entry name" value="Beta Polymerase, domain 2"/>
    <property type="match status" value="1"/>
</dbReference>
<evidence type="ECO:0000259" key="1">
    <source>
        <dbReference type="Pfam" id="PF20750"/>
    </source>
</evidence>
<evidence type="ECO:0000313" key="2">
    <source>
        <dbReference type="Ensembl" id="ENSCHIP00000006395.1"/>
    </source>
</evidence>
<organism evidence="2 3">
    <name type="scientific">Capra hircus</name>
    <name type="common">Goat</name>
    <dbReference type="NCBI Taxonomy" id="9925"/>
    <lineage>
        <taxon>Eukaryota</taxon>
        <taxon>Metazoa</taxon>
        <taxon>Chordata</taxon>
        <taxon>Craniata</taxon>
        <taxon>Vertebrata</taxon>
        <taxon>Euteleostomi</taxon>
        <taxon>Mammalia</taxon>
        <taxon>Eutheria</taxon>
        <taxon>Laurasiatheria</taxon>
        <taxon>Artiodactyla</taxon>
        <taxon>Ruminantia</taxon>
        <taxon>Pecora</taxon>
        <taxon>Bovidae</taxon>
        <taxon>Caprinae</taxon>
        <taxon>Capra</taxon>
    </lineage>
</organism>
<keyword evidence="3" id="KW-1185">Reference proteome</keyword>
<feature type="domain" description="Poly(A) polymerase nucleotidyltransferase" evidence="1">
    <location>
        <begin position="19"/>
        <end position="66"/>
    </location>
</feature>
<dbReference type="GeneTree" id="ENSGT00940000154598"/>
<dbReference type="Proteomes" id="UP000291000">
    <property type="component" value="Chromosome 7"/>
</dbReference>
<reference evidence="2 3" key="1">
    <citation type="submission" date="2016-04" db="EMBL/GenBank/DDBJ databases">
        <title>Polished mammalian reference genomes with single-molecule sequencing and chromosome conformation capture applied to the Capra hircus genome.</title>
        <authorList>
            <person name="Bickhart D.M."/>
            <person name="Koren S."/>
            <person name="Rosen B."/>
            <person name="Hastie A."/>
            <person name="Liachko I."/>
            <person name="Sullivan S.T."/>
            <person name="Burton J."/>
            <person name="Sayre B.L."/>
            <person name="Huson H.J."/>
            <person name="Lee J."/>
            <person name="Lam E."/>
            <person name="Kelley C.M."/>
            <person name="Hutchison J.L."/>
            <person name="Zhou Y."/>
            <person name="Sun J."/>
            <person name="Crisa A."/>
            <person name="Schwartz J.C."/>
            <person name="Hammond J.A."/>
            <person name="Schroeder S.G."/>
            <person name="Liu G.E."/>
            <person name="Dunham M."/>
            <person name="Shendure J."/>
            <person name="Sonstegard T.S."/>
            <person name="Phillippy A.M."/>
            <person name="Van Tassell C.P."/>
            <person name="Smith T.P."/>
        </authorList>
    </citation>
    <scope>NUCLEOTIDE SEQUENCE [LARGE SCALE GENOMIC DNA]</scope>
</reference>
<dbReference type="STRING" id="9925.ENSCHIP00000006395"/>
<dbReference type="InterPro" id="IPR043519">
    <property type="entry name" value="NT_sf"/>
</dbReference>
<dbReference type="Ensembl" id="ENSCHIT00000014115.1">
    <property type="protein sequence ID" value="ENSCHIP00000006395.1"/>
    <property type="gene ID" value="ENSCHIG00000010264.1"/>
</dbReference>
<sequence length="68" mass="7900">FPFPFHQGSQQTPPQKHYGITSPFRLAAPKETNCRLTQKLVETLKPFGVFEEKEELQCRILILGKLTW</sequence>
<dbReference type="Bgee" id="ENSCHIG00000010264">
    <property type="expression patterns" value="Expressed in testis and 5 other cell types or tissues"/>
</dbReference>
<reference evidence="2" key="3">
    <citation type="submission" date="2025-09" db="UniProtKB">
        <authorList>
            <consortium name="Ensembl"/>
        </authorList>
    </citation>
    <scope>IDENTIFICATION</scope>
</reference>